<keyword evidence="2" id="KW-1185">Reference proteome</keyword>
<dbReference type="EMBL" id="JAPMUA010000002">
    <property type="protein sequence ID" value="MDG3585685.1"/>
    <property type="molecule type" value="Genomic_DNA"/>
</dbReference>
<gene>
    <name evidence="1" type="ORF">OSR52_07365</name>
</gene>
<sequence length="128" mass="14667">MDLFKNKTELFLTTILLSVVYMCYPQSKETDSIDNKMVSAMGLKADVSPIIEYLDTLNLSSDKDLALKTVFSRVLSIKPKPLRCRMGLMPKIALLYELFQNHWTEGMPNPKDSYDSIFKNRVIIIEGQ</sequence>
<name>A0ABT6FR31_9FLAO</name>
<proteinExistence type="predicted"/>
<comment type="caution">
    <text evidence="1">The sequence shown here is derived from an EMBL/GenBank/DDBJ whole genome shotgun (WGS) entry which is preliminary data.</text>
</comment>
<organism evidence="1 2">
    <name type="scientific">Galbibacter pacificus</name>
    <dbReference type="NCBI Taxonomy" id="2996052"/>
    <lineage>
        <taxon>Bacteria</taxon>
        <taxon>Pseudomonadati</taxon>
        <taxon>Bacteroidota</taxon>
        <taxon>Flavobacteriia</taxon>
        <taxon>Flavobacteriales</taxon>
        <taxon>Flavobacteriaceae</taxon>
        <taxon>Galbibacter</taxon>
    </lineage>
</organism>
<dbReference type="RefSeq" id="WP_277899056.1">
    <property type="nucleotide sequence ID" value="NZ_JAPMUA010000002.1"/>
</dbReference>
<accession>A0ABT6FR31</accession>
<reference evidence="1" key="1">
    <citation type="submission" date="2022-11" db="EMBL/GenBank/DDBJ databases">
        <title>High-quality draft genome sequence of Galbibacter sp. strain CMA-7.</title>
        <authorList>
            <person name="Wei L."/>
            <person name="Dong C."/>
            <person name="Shao Z."/>
        </authorList>
    </citation>
    <scope>NUCLEOTIDE SEQUENCE</scope>
    <source>
        <strain evidence="1">CMA-7</strain>
    </source>
</reference>
<evidence type="ECO:0000313" key="2">
    <source>
        <dbReference type="Proteomes" id="UP001153642"/>
    </source>
</evidence>
<evidence type="ECO:0000313" key="1">
    <source>
        <dbReference type="EMBL" id="MDG3585685.1"/>
    </source>
</evidence>
<protein>
    <submittedName>
        <fullName evidence="1">Uncharacterized protein</fullName>
    </submittedName>
</protein>
<dbReference type="Proteomes" id="UP001153642">
    <property type="component" value="Unassembled WGS sequence"/>
</dbReference>